<sequence length="31" mass="3537">MTKREVAHGWVISFVAASRFYPRPSTVADQE</sequence>
<organism evidence="1 2">
    <name type="scientific">Amycolatopsis sulphurea</name>
    <dbReference type="NCBI Taxonomy" id="76022"/>
    <lineage>
        <taxon>Bacteria</taxon>
        <taxon>Bacillati</taxon>
        <taxon>Actinomycetota</taxon>
        <taxon>Actinomycetes</taxon>
        <taxon>Pseudonocardiales</taxon>
        <taxon>Pseudonocardiaceae</taxon>
        <taxon>Amycolatopsis</taxon>
    </lineage>
</organism>
<accession>A0A2A9G324</accession>
<keyword evidence="2" id="KW-1185">Reference proteome</keyword>
<dbReference type="Proteomes" id="UP000243542">
    <property type="component" value="Unassembled WGS sequence"/>
</dbReference>
<proteinExistence type="predicted"/>
<gene>
    <name evidence="1" type="ORF">ATK36_0709</name>
</gene>
<evidence type="ECO:0000313" key="2">
    <source>
        <dbReference type="Proteomes" id="UP000243542"/>
    </source>
</evidence>
<dbReference type="EMBL" id="PDJK01000001">
    <property type="protein sequence ID" value="PFG57145.1"/>
    <property type="molecule type" value="Genomic_DNA"/>
</dbReference>
<dbReference type="AlphaFoldDB" id="A0A2A9G324"/>
<comment type="caution">
    <text evidence="1">The sequence shown here is derived from an EMBL/GenBank/DDBJ whole genome shotgun (WGS) entry which is preliminary data.</text>
</comment>
<name>A0A2A9G324_9PSEU</name>
<evidence type="ECO:0000313" key="1">
    <source>
        <dbReference type="EMBL" id="PFG57145.1"/>
    </source>
</evidence>
<reference evidence="1 2" key="1">
    <citation type="submission" date="2017-10" db="EMBL/GenBank/DDBJ databases">
        <title>Sequencing the genomes of 1000 actinobacteria strains.</title>
        <authorList>
            <person name="Klenk H.-P."/>
        </authorList>
    </citation>
    <scope>NUCLEOTIDE SEQUENCE [LARGE SCALE GENOMIC DNA]</scope>
    <source>
        <strain evidence="1 2">DSM 46092</strain>
    </source>
</reference>
<protein>
    <submittedName>
        <fullName evidence="1">Uncharacterized protein</fullName>
    </submittedName>
</protein>